<feature type="non-terminal residue" evidence="1">
    <location>
        <position position="1"/>
    </location>
</feature>
<evidence type="ECO:0000313" key="1">
    <source>
        <dbReference type="EMBL" id="CAD7012771.1"/>
    </source>
</evidence>
<dbReference type="EMBL" id="CAJHJT010000056">
    <property type="protein sequence ID" value="CAD7012771.1"/>
    <property type="molecule type" value="Genomic_DNA"/>
</dbReference>
<name>A0A811VCR0_CERCA</name>
<sequence length="181" mass="20047">EKLIIFLMIEGLNVGYTPCGTHESESSTAASAALEAWILQVQAPLPGEPRSGTSGPLNSISVLSTQSPPHRLEHQFPAYSRPRHATRPSCLALPALSAVNMVANYLRQQLLHTTRTVVAIIDTFTTATDCICEWLLCLLLDPIRRWFGGRNLLLQQLRCMQVEYCSLKFQQPKISGKSAKM</sequence>
<proteinExistence type="predicted"/>
<protein>
    <submittedName>
        <fullName evidence="1">(Mediterranean fruit fly) hypothetical protein</fullName>
    </submittedName>
</protein>
<gene>
    <name evidence="1" type="ORF">CCAP1982_LOCUS20874</name>
</gene>
<dbReference type="Proteomes" id="UP000606786">
    <property type="component" value="Unassembled WGS sequence"/>
</dbReference>
<organism evidence="1 2">
    <name type="scientific">Ceratitis capitata</name>
    <name type="common">Mediterranean fruit fly</name>
    <name type="synonym">Tephritis capitata</name>
    <dbReference type="NCBI Taxonomy" id="7213"/>
    <lineage>
        <taxon>Eukaryota</taxon>
        <taxon>Metazoa</taxon>
        <taxon>Ecdysozoa</taxon>
        <taxon>Arthropoda</taxon>
        <taxon>Hexapoda</taxon>
        <taxon>Insecta</taxon>
        <taxon>Pterygota</taxon>
        <taxon>Neoptera</taxon>
        <taxon>Endopterygota</taxon>
        <taxon>Diptera</taxon>
        <taxon>Brachycera</taxon>
        <taxon>Muscomorpha</taxon>
        <taxon>Tephritoidea</taxon>
        <taxon>Tephritidae</taxon>
        <taxon>Ceratitis</taxon>
        <taxon>Ceratitis</taxon>
    </lineage>
</organism>
<accession>A0A811VCR0</accession>
<keyword evidence="2" id="KW-1185">Reference proteome</keyword>
<reference evidence="1" key="1">
    <citation type="submission" date="2020-11" db="EMBL/GenBank/DDBJ databases">
        <authorList>
            <person name="Whitehead M."/>
        </authorList>
    </citation>
    <scope>NUCLEOTIDE SEQUENCE</scope>
    <source>
        <strain evidence="1">EGII</strain>
    </source>
</reference>
<evidence type="ECO:0000313" key="2">
    <source>
        <dbReference type="Proteomes" id="UP000606786"/>
    </source>
</evidence>
<comment type="caution">
    <text evidence="1">The sequence shown here is derived from an EMBL/GenBank/DDBJ whole genome shotgun (WGS) entry which is preliminary data.</text>
</comment>
<dbReference type="AlphaFoldDB" id="A0A811VCR0"/>